<dbReference type="PANTHER" id="PTHR42714:SF2">
    <property type="entry name" value="TRNA MODIFICATION GTPASE GTPBP3, MITOCHONDRIAL"/>
    <property type="match status" value="1"/>
</dbReference>
<dbReference type="InterPro" id="IPR005225">
    <property type="entry name" value="Small_GTP-bd"/>
</dbReference>
<dbReference type="OrthoDB" id="188276at2759"/>
<dbReference type="GO" id="GO:0005525">
    <property type="term" value="F:GTP binding"/>
    <property type="evidence" value="ECO:0007669"/>
    <property type="project" value="UniProtKB-KW"/>
</dbReference>
<keyword evidence="4" id="KW-0547">Nucleotide-binding</keyword>
<dbReference type="CDD" id="cd04164">
    <property type="entry name" value="trmE"/>
    <property type="match status" value="1"/>
</dbReference>
<dbReference type="GO" id="GO:0002098">
    <property type="term" value="P:tRNA wobble uridine modification"/>
    <property type="evidence" value="ECO:0007669"/>
    <property type="project" value="TreeGrafter"/>
</dbReference>
<dbReference type="Proteomes" id="UP000823405">
    <property type="component" value="Unassembled WGS sequence"/>
</dbReference>
<dbReference type="GO" id="GO:0030488">
    <property type="term" value="P:tRNA methylation"/>
    <property type="evidence" value="ECO:0007669"/>
    <property type="project" value="TreeGrafter"/>
</dbReference>
<keyword evidence="8" id="KW-0342">GTP-binding</keyword>
<dbReference type="Pfam" id="PF01926">
    <property type="entry name" value="MMR_HSR1"/>
    <property type="match status" value="1"/>
</dbReference>
<dbReference type="InterPro" id="IPR031168">
    <property type="entry name" value="G_TrmE"/>
</dbReference>
<keyword evidence="3" id="KW-0479">Metal-binding</keyword>
<accession>A0A9P6UXA8</accession>
<evidence type="ECO:0000256" key="8">
    <source>
        <dbReference type="ARBA" id="ARBA00023134"/>
    </source>
</evidence>
<dbReference type="GO" id="GO:0016787">
    <property type="term" value="F:hydrolase activity"/>
    <property type="evidence" value="ECO:0007669"/>
    <property type="project" value="UniProtKB-KW"/>
</dbReference>
<keyword evidence="5" id="KW-0378">Hydrolase</keyword>
<dbReference type="PANTHER" id="PTHR42714">
    <property type="entry name" value="TRNA MODIFICATION GTPASE GTPBP3"/>
    <property type="match status" value="1"/>
</dbReference>
<keyword evidence="7" id="KW-0630">Potassium</keyword>
<keyword evidence="6" id="KW-0460">Magnesium</keyword>
<dbReference type="SUPFAM" id="SSF52540">
    <property type="entry name" value="P-loop containing nucleoside triphosphate hydrolases"/>
    <property type="match status" value="1"/>
</dbReference>
<dbReference type="NCBIfam" id="TIGR00231">
    <property type="entry name" value="small_GTP"/>
    <property type="match status" value="1"/>
</dbReference>
<evidence type="ECO:0000259" key="9">
    <source>
        <dbReference type="PROSITE" id="PS51709"/>
    </source>
</evidence>
<dbReference type="InterPro" id="IPR027417">
    <property type="entry name" value="P-loop_NTPase"/>
</dbReference>
<sequence>MLVEATLDFPEEEIDFLEAADARGKLATLRHELSQIQSDARQGALLREGLSVVLAGQPNVGKSSLLNALAGAELAIVTPIAGTTRDKIAQTIQIEGIPLHIVDTAGLRETEDEVERAGIARTWQAIKQADIVLHLLDARIGFTPEDAAIAANLPAGVPMIQLHNKIDLLAESAAVALATEAKAVRTVRLSAKSGAGIVDLRAQLLEIAGWQVGTESVYSARERHLIALRAANRHLLNAAEQAAQNAQALDLFAEELRLAQLQLNTITGEFTPDDLLGEIFSRFCIGK</sequence>
<dbReference type="InterPro" id="IPR006073">
    <property type="entry name" value="GTP-bd"/>
</dbReference>
<evidence type="ECO:0000256" key="3">
    <source>
        <dbReference type="ARBA" id="ARBA00022723"/>
    </source>
</evidence>
<feature type="domain" description="TrmE-type G" evidence="9">
    <location>
        <begin position="49"/>
        <end position="209"/>
    </location>
</feature>
<dbReference type="Pfam" id="PF12631">
    <property type="entry name" value="MnmE_helical"/>
    <property type="match status" value="1"/>
</dbReference>
<evidence type="ECO:0000256" key="5">
    <source>
        <dbReference type="ARBA" id="ARBA00022801"/>
    </source>
</evidence>
<evidence type="ECO:0000313" key="11">
    <source>
        <dbReference type="Proteomes" id="UP000823405"/>
    </source>
</evidence>
<dbReference type="EMBL" id="JAAAIN010000002">
    <property type="protein sequence ID" value="KAG0323445.1"/>
    <property type="molecule type" value="Genomic_DNA"/>
</dbReference>
<dbReference type="PRINTS" id="PR00326">
    <property type="entry name" value="GTP1OBG"/>
</dbReference>
<evidence type="ECO:0000256" key="2">
    <source>
        <dbReference type="ARBA" id="ARBA00022694"/>
    </source>
</evidence>
<evidence type="ECO:0000256" key="7">
    <source>
        <dbReference type="ARBA" id="ARBA00022958"/>
    </source>
</evidence>
<keyword evidence="1" id="KW-0963">Cytoplasm</keyword>
<comment type="caution">
    <text evidence="10">The sequence shown here is derived from an EMBL/GenBank/DDBJ whole genome shotgun (WGS) entry which is preliminary data.</text>
</comment>
<dbReference type="Gene3D" id="3.40.50.300">
    <property type="entry name" value="P-loop containing nucleotide triphosphate hydrolases"/>
    <property type="match status" value="1"/>
</dbReference>
<dbReference type="FunFam" id="3.40.50.300:FF:001376">
    <property type="entry name" value="tRNA modification GTPase MnmE"/>
    <property type="match status" value="1"/>
</dbReference>
<proteinExistence type="predicted"/>
<dbReference type="Gene3D" id="1.20.120.430">
    <property type="entry name" value="tRNA modification GTPase MnmE domain 2"/>
    <property type="match status" value="1"/>
</dbReference>
<reference evidence="10" key="1">
    <citation type="journal article" date="2020" name="Fungal Divers.">
        <title>Resolving the Mortierellaceae phylogeny through synthesis of multi-gene phylogenetics and phylogenomics.</title>
        <authorList>
            <person name="Vandepol N."/>
            <person name="Liber J."/>
            <person name="Desiro A."/>
            <person name="Na H."/>
            <person name="Kennedy M."/>
            <person name="Barry K."/>
            <person name="Grigoriev I.V."/>
            <person name="Miller A.N."/>
            <person name="O'Donnell K."/>
            <person name="Stajich J.E."/>
            <person name="Bonito G."/>
        </authorList>
    </citation>
    <scope>NUCLEOTIDE SEQUENCE</scope>
    <source>
        <strain evidence="10">NVP60</strain>
    </source>
</reference>
<dbReference type="SUPFAM" id="SSF116878">
    <property type="entry name" value="TrmE connector domain"/>
    <property type="match status" value="1"/>
</dbReference>
<organism evidence="10 11">
    <name type="scientific">Linnemannia gamsii</name>
    <dbReference type="NCBI Taxonomy" id="64522"/>
    <lineage>
        <taxon>Eukaryota</taxon>
        <taxon>Fungi</taxon>
        <taxon>Fungi incertae sedis</taxon>
        <taxon>Mucoromycota</taxon>
        <taxon>Mortierellomycotina</taxon>
        <taxon>Mortierellomycetes</taxon>
        <taxon>Mortierellales</taxon>
        <taxon>Mortierellaceae</taxon>
        <taxon>Linnemannia</taxon>
    </lineage>
</organism>
<dbReference type="InterPro" id="IPR025867">
    <property type="entry name" value="MnmE_helical"/>
</dbReference>
<name>A0A9P6UXA8_9FUNG</name>
<dbReference type="PROSITE" id="PS51709">
    <property type="entry name" value="G_TRME"/>
    <property type="match status" value="1"/>
</dbReference>
<dbReference type="GO" id="GO:0005829">
    <property type="term" value="C:cytosol"/>
    <property type="evidence" value="ECO:0007669"/>
    <property type="project" value="TreeGrafter"/>
</dbReference>
<evidence type="ECO:0000256" key="6">
    <source>
        <dbReference type="ARBA" id="ARBA00022842"/>
    </source>
</evidence>
<evidence type="ECO:0000256" key="1">
    <source>
        <dbReference type="ARBA" id="ARBA00022490"/>
    </source>
</evidence>
<evidence type="ECO:0000313" key="10">
    <source>
        <dbReference type="EMBL" id="KAG0323445.1"/>
    </source>
</evidence>
<keyword evidence="11" id="KW-1185">Reference proteome</keyword>
<keyword evidence="2" id="KW-0819">tRNA processing</keyword>
<protein>
    <recommendedName>
        <fullName evidence="9">TrmE-type G domain-containing protein</fullName>
    </recommendedName>
</protein>
<dbReference type="AlphaFoldDB" id="A0A9P6UXA8"/>
<dbReference type="GO" id="GO:0046872">
    <property type="term" value="F:metal ion binding"/>
    <property type="evidence" value="ECO:0007669"/>
    <property type="project" value="UniProtKB-KW"/>
</dbReference>
<gene>
    <name evidence="10" type="ORF">BGZ97_004076</name>
</gene>
<evidence type="ECO:0000256" key="4">
    <source>
        <dbReference type="ARBA" id="ARBA00022741"/>
    </source>
</evidence>
<dbReference type="InterPro" id="IPR027368">
    <property type="entry name" value="MnmE_dom2"/>
</dbReference>